<dbReference type="Proteomes" id="UP001150581">
    <property type="component" value="Unassembled WGS sequence"/>
</dbReference>
<dbReference type="EMBL" id="JANBPG010002275">
    <property type="protein sequence ID" value="KAJ1886371.1"/>
    <property type="molecule type" value="Genomic_DNA"/>
</dbReference>
<comment type="caution">
    <text evidence="1">The sequence shown here is derived from an EMBL/GenBank/DDBJ whole genome shotgun (WGS) entry which is preliminary data.</text>
</comment>
<evidence type="ECO:0000313" key="2">
    <source>
        <dbReference type="Proteomes" id="UP001150581"/>
    </source>
</evidence>
<gene>
    <name evidence="1" type="ORF">LPJ66_009662</name>
</gene>
<sequence>MRAFTTIATLVSAISVAVGAAPVAEGSLVGDLGELIAEPLMIYFQAGSGQLMTTVPGGTTEEETKRTTASSASASASTSTTIISATTSSTVISTSVAVETSASTYTTEEVVQTSSSATEPVHEEEKEEVPVSSNGSIPDGQGNDFNTPSGAIRFPWNYGNGDHVVPLTPSSKNGGWAMSPDQLCKSNSWCPYACSPGYYSAQWDTTAVLYNGDRSMNGGLYADSKGQLSKPFPERAFCEPGMMNAGIKNTLGKSVSACQTVYPGNEAMIIPSVVQPGTTEQLNVVPNTYWLGTSSQFYVNLAGSTAEQCVWGNSDKPVGNWGPYIFGGGQGKDGNTYISVQFNPLYHSAGFDISAAYNVNIECVTGKCNFPEGGQCRCEKGVCSVSNGCTVTLGQGASANFVLY</sequence>
<keyword evidence="2" id="KW-1185">Reference proteome</keyword>
<organism evidence="1 2">
    <name type="scientific">Kickxella alabastrina</name>
    <dbReference type="NCBI Taxonomy" id="61397"/>
    <lineage>
        <taxon>Eukaryota</taxon>
        <taxon>Fungi</taxon>
        <taxon>Fungi incertae sedis</taxon>
        <taxon>Zoopagomycota</taxon>
        <taxon>Kickxellomycotina</taxon>
        <taxon>Kickxellomycetes</taxon>
        <taxon>Kickxellales</taxon>
        <taxon>Kickxellaceae</taxon>
        <taxon>Kickxella</taxon>
    </lineage>
</organism>
<protein>
    <submittedName>
        <fullName evidence="1">Uncharacterized protein</fullName>
    </submittedName>
</protein>
<name>A0ACC1I4T8_9FUNG</name>
<accession>A0ACC1I4T8</accession>
<proteinExistence type="predicted"/>
<evidence type="ECO:0000313" key="1">
    <source>
        <dbReference type="EMBL" id="KAJ1886371.1"/>
    </source>
</evidence>
<reference evidence="1" key="1">
    <citation type="submission" date="2022-07" db="EMBL/GenBank/DDBJ databases">
        <title>Phylogenomic reconstructions and comparative analyses of Kickxellomycotina fungi.</title>
        <authorList>
            <person name="Reynolds N.K."/>
            <person name="Stajich J.E."/>
            <person name="Barry K."/>
            <person name="Grigoriev I.V."/>
            <person name="Crous P."/>
            <person name="Smith M.E."/>
        </authorList>
    </citation>
    <scope>NUCLEOTIDE SEQUENCE</scope>
    <source>
        <strain evidence="1">Benny 63K</strain>
    </source>
</reference>